<accession>T1FDF1</accession>
<reference evidence="3" key="3">
    <citation type="submission" date="2015-06" db="UniProtKB">
        <authorList>
            <consortium name="EnsemblMetazoa"/>
        </authorList>
    </citation>
    <scope>IDENTIFICATION</scope>
</reference>
<reference evidence="4" key="1">
    <citation type="submission" date="2012-12" db="EMBL/GenBank/DDBJ databases">
        <authorList>
            <person name="Hellsten U."/>
            <person name="Grimwood J."/>
            <person name="Chapman J.A."/>
            <person name="Shapiro H."/>
            <person name="Aerts A."/>
            <person name="Otillar R.P."/>
            <person name="Terry A.Y."/>
            <person name="Boore J.L."/>
            <person name="Simakov O."/>
            <person name="Marletaz F."/>
            <person name="Cho S.-J."/>
            <person name="Edsinger-Gonzales E."/>
            <person name="Havlak P."/>
            <person name="Kuo D.-H."/>
            <person name="Larsson T."/>
            <person name="Lv J."/>
            <person name="Arendt D."/>
            <person name="Savage R."/>
            <person name="Osoegawa K."/>
            <person name="de Jong P."/>
            <person name="Lindberg D.R."/>
            <person name="Seaver E.C."/>
            <person name="Weisblat D.A."/>
            <person name="Putnam N.H."/>
            <person name="Grigoriev I.V."/>
            <person name="Rokhsar D.S."/>
        </authorList>
    </citation>
    <scope>NUCLEOTIDE SEQUENCE</scope>
</reference>
<evidence type="ECO:0000313" key="2">
    <source>
        <dbReference type="EMBL" id="ESN97131.1"/>
    </source>
</evidence>
<evidence type="ECO:0000313" key="3">
    <source>
        <dbReference type="EnsemblMetazoa" id="HelroP178585"/>
    </source>
</evidence>
<dbReference type="EnsemblMetazoa" id="HelroT178585">
    <property type="protein sequence ID" value="HelroP178585"/>
    <property type="gene ID" value="HelroG178585"/>
</dbReference>
<dbReference type="EMBL" id="KB097456">
    <property type="protein sequence ID" value="ESN97131.1"/>
    <property type="molecule type" value="Genomic_DNA"/>
</dbReference>
<evidence type="ECO:0000256" key="1">
    <source>
        <dbReference type="SAM" id="MobiDB-lite"/>
    </source>
</evidence>
<dbReference type="Proteomes" id="UP000015101">
    <property type="component" value="Unassembled WGS sequence"/>
</dbReference>
<name>T1FDF1_HELRO</name>
<dbReference type="KEGG" id="hro:HELRODRAFT_178585"/>
<dbReference type="RefSeq" id="XP_009024910.1">
    <property type="nucleotide sequence ID" value="XM_009026662.1"/>
</dbReference>
<evidence type="ECO:0000313" key="4">
    <source>
        <dbReference type="Proteomes" id="UP000015101"/>
    </source>
</evidence>
<dbReference type="InParanoid" id="T1FDF1"/>
<dbReference type="GeneID" id="20206850"/>
<protein>
    <submittedName>
        <fullName evidence="2 3">Uncharacterized protein</fullName>
    </submittedName>
</protein>
<dbReference type="CTD" id="20206850"/>
<dbReference type="AlphaFoldDB" id="T1FDF1"/>
<feature type="compositionally biased region" description="Basic and acidic residues" evidence="1">
    <location>
        <begin position="73"/>
        <end position="86"/>
    </location>
</feature>
<dbReference type="HOGENOM" id="CLU_1490601_0_0_1"/>
<keyword evidence="4" id="KW-1185">Reference proteome</keyword>
<reference evidence="2 4" key="2">
    <citation type="journal article" date="2013" name="Nature">
        <title>Insights into bilaterian evolution from three spiralian genomes.</title>
        <authorList>
            <person name="Simakov O."/>
            <person name="Marletaz F."/>
            <person name="Cho S.J."/>
            <person name="Edsinger-Gonzales E."/>
            <person name="Havlak P."/>
            <person name="Hellsten U."/>
            <person name="Kuo D.H."/>
            <person name="Larsson T."/>
            <person name="Lv J."/>
            <person name="Arendt D."/>
            <person name="Savage R."/>
            <person name="Osoegawa K."/>
            <person name="de Jong P."/>
            <person name="Grimwood J."/>
            <person name="Chapman J.A."/>
            <person name="Shapiro H."/>
            <person name="Aerts A."/>
            <person name="Otillar R.P."/>
            <person name="Terry A.Y."/>
            <person name="Boore J.L."/>
            <person name="Grigoriev I.V."/>
            <person name="Lindberg D.R."/>
            <person name="Seaver E.C."/>
            <person name="Weisblat D.A."/>
            <person name="Putnam N.H."/>
            <person name="Rokhsar D.S."/>
        </authorList>
    </citation>
    <scope>NUCLEOTIDE SEQUENCE</scope>
</reference>
<dbReference type="EMBL" id="AMQM01006506">
    <property type="status" value="NOT_ANNOTATED_CDS"/>
    <property type="molecule type" value="Genomic_DNA"/>
</dbReference>
<feature type="region of interest" description="Disordered" evidence="1">
    <location>
        <begin position="63"/>
        <end position="86"/>
    </location>
</feature>
<gene>
    <name evidence="3" type="primary">20206850</name>
    <name evidence="2" type="ORF">HELRODRAFT_178585</name>
</gene>
<sequence>MVGNKATERAKEIALSKRVKYPKGHPESNIQKVTRSQISKRSHGVKYLKCHQESNIRKVTRSQIPKRSPGVKYSKEKSHEQHVDEGGLERNFREALAKSARMLGKKAPSELHIGALFGSSTLSILNCDKTSKMLTNSECKVGEGRTDPGLEIENTIKSDLFNVNLIASASKVVTASNSTVF</sequence>
<proteinExistence type="predicted"/>
<organism evidence="3 4">
    <name type="scientific">Helobdella robusta</name>
    <name type="common">Californian leech</name>
    <dbReference type="NCBI Taxonomy" id="6412"/>
    <lineage>
        <taxon>Eukaryota</taxon>
        <taxon>Metazoa</taxon>
        <taxon>Spiralia</taxon>
        <taxon>Lophotrochozoa</taxon>
        <taxon>Annelida</taxon>
        <taxon>Clitellata</taxon>
        <taxon>Hirudinea</taxon>
        <taxon>Rhynchobdellida</taxon>
        <taxon>Glossiphoniidae</taxon>
        <taxon>Helobdella</taxon>
    </lineage>
</organism>